<dbReference type="OrthoDB" id="443772at2759"/>
<evidence type="ECO:0000256" key="6">
    <source>
        <dbReference type="SAM" id="MobiDB-lite"/>
    </source>
</evidence>
<feature type="region of interest" description="Disordered" evidence="6">
    <location>
        <begin position="221"/>
        <end position="344"/>
    </location>
</feature>
<dbReference type="VEuPathDB" id="FungiDB:I7I51_06368"/>
<dbReference type="GO" id="GO:0005730">
    <property type="term" value="C:nucleolus"/>
    <property type="evidence" value="ECO:0007669"/>
    <property type="project" value="UniProtKB-SubCell"/>
</dbReference>
<organism evidence="7 8">
    <name type="scientific">Ajellomyces capsulatus</name>
    <name type="common">Darling's disease fungus</name>
    <name type="synonym">Histoplasma capsulatum</name>
    <dbReference type="NCBI Taxonomy" id="5037"/>
    <lineage>
        <taxon>Eukaryota</taxon>
        <taxon>Fungi</taxon>
        <taxon>Dikarya</taxon>
        <taxon>Ascomycota</taxon>
        <taxon>Pezizomycotina</taxon>
        <taxon>Eurotiomycetes</taxon>
        <taxon>Eurotiomycetidae</taxon>
        <taxon>Onygenales</taxon>
        <taxon>Ajellomycetaceae</taxon>
        <taxon>Histoplasma</taxon>
    </lineage>
</organism>
<dbReference type="InterPro" id="IPR008610">
    <property type="entry name" value="Ebp2"/>
</dbReference>
<feature type="compositionally biased region" description="Basic residues" evidence="6">
    <location>
        <begin position="322"/>
        <end position="344"/>
    </location>
</feature>
<evidence type="ECO:0000256" key="1">
    <source>
        <dbReference type="ARBA" id="ARBA00004604"/>
    </source>
</evidence>
<dbReference type="GO" id="GO:0042273">
    <property type="term" value="P:ribosomal large subunit biogenesis"/>
    <property type="evidence" value="ECO:0007669"/>
    <property type="project" value="TreeGrafter"/>
</dbReference>
<keyword evidence="5" id="KW-0539">Nucleus</keyword>
<dbReference type="PANTHER" id="PTHR13028:SF0">
    <property type="entry name" value="RRNA-PROCESSING PROTEIN EBP2-RELATED"/>
    <property type="match status" value="1"/>
</dbReference>
<keyword evidence="4" id="KW-0175">Coiled coil</keyword>
<protein>
    <recommendedName>
        <fullName evidence="9">rRNA processing protein</fullName>
    </recommendedName>
</protein>
<evidence type="ECO:0000313" key="7">
    <source>
        <dbReference type="EMBL" id="QSS65524.1"/>
    </source>
</evidence>
<dbReference type="GO" id="GO:0030687">
    <property type="term" value="C:preribosome, large subunit precursor"/>
    <property type="evidence" value="ECO:0007669"/>
    <property type="project" value="TreeGrafter"/>
</dbReference>
<dbReference type="GO" id="GO:0006364">
    <property type="term" value="P:rRNA processing"/>
    <property type="evidence" value="ECO:0007669"/>
    <property type="project" value="TreeGrafter"/>
</dbReference>
<comment type="similarity">
    <text evidence="2">Belongs to the EBP2 family.</text>
</comment>
<evidence type="ECO:0000256" key="2">
    <source>
        <dbReference type="ARBA" id="ARBA00007336"/>
    </source>
</evidence>
<evidence type="ECO:0000256" key="4">
    <source>
        <dbReference type="ARBA" id="ARBA00023054"/>
    </source>
</evidence>
<keyword evidence="3" id="KW-0690">Ribosome biogenesis</keyword>
<comment type="subcellular location">
    <subcellularLocation>
        <location evidence="1">Nucleus</location>
        <location evidence="1">Nucleolus</location>
    </subcellularLocation>
</comment>
<dbReference type="EMBL" id="CP069115">
    <property type="protein sequence ID" value="QSS65524.1"/>
    <property type="molecule type" value="Genomic_DNA"/>
</dbReference>
<sequence length="344" mass="38486">MAENADVNIYDHLGICAQNFRPSCTLMERSTGARTICGSLQMEGHLVSSNLVLEVDAFSVLAPALLRSWTAFLQGNDISMLYASKSRTEVEEKYPAFLEFVVVLLCMFLGKVKARRGSRHNISDKLGKDRKQETDLPHCLEIRYDLQRPGRDTELGVKLVGKITKVKITSLDYFAEMVKSDEHMDRVKKKLYDEAAAKKASAEAKRQRDLKKFGKQVQIAKLQQRQKEKRETLDKINSLKRKRKASDGAPTEEPDLFDVALEDAGKSHSHGGANKGNRNEPRAQNKRQRKDQKFGFGGKKRFAKSGDAVSSGDLSGFSVGKMKGRKKGTAQRPGKSRRAALKRA</sequence>
<evidence type="ECO:0000256" key="3">
    <source>
        <dbReference type="ARBA" id="ARBA00022517"/>
    </source>
</evidence>
<evidence type="ECO:0008006" key="9">
    <source>
        <dbReference type="Google" id="ProtNLM"/>
    </source>
</evidence>
<accession>A0A8A1MLI1</accession>
<dbReference type="PANTHER" id="PTHR13028">
    <property type="entry name" value="RRNA PROCESSING PROTEIN EBNA1-BINDING PROTEIN-RELATED"/>
    <property type="match status" value="1"/>
</dbReference>
<name>A0A8A1MLI1_AJECA</name>
<feature type="compositionally biased region" description="Basic and acidic residues" evidence="6">
    <location>
        <begin position="225"/>
        <end position="234"/>
    </location>
</feature>
<proteinExistence type="inferred from homology"/>
<dbReference type="AlphaFoldDB" id="A0A8A1MLI1"/>
<reference evidence="7" key="1">
    <citation type="submission" date="2021-01" db="EMBL/GenBank/DDBJ databases">
        <title>Chromosome-level genome assembly of a human fungal pathogen reveals clustering of transcriptionally co-regulated genes.</title>
        <authorList>
            <person name="Voorhies M."/>
            <person name="Cohen S."/>
            <person name="Shea T.P."/>
            <person name="Petrus S."/>
            <person name="Munoz J.F."/>
            <person name="Poplawski S."/>
            <person name="Goldman W.E."/>
            <person name="Michael T."/>
            <person name="Cuomo C.A."/>
            <person name="Sil A."/>
            <person name="Beyhan S."/>
        </authorList>
    </citation>
    <scope>NUCLEOTIDE SEQUENCE</scope>
    <source>
        <strain evidence="7">WU24</strain>
    </source>
</reference>
<gene>
    <name evidence="7" type="ORF">I7I51_06368</name>
</gene>
<evidence type="ECO:0000313" key="8">
    <source>
        <dbReference type="Proteomes" id="UP000663671"/>
    </source>
</evidence>
<dbReference type="GO" id="GO:0034399">
    <property type="term" value="C:nuclear periphery"/>
    <property type="evidence" value="ECO:0007669"/>
    <property type="project" value="TreeGrafter"/>
</dbReference>
<evidence type="ECO:0000256" key="5">
    <source>
        <dbReference type="ARBA" id="ARBA00023242"/>
    </source>
</evidence>
<dbReference type="Pfam" id="PF05890">
    <property type="entry name" value="Ebp2"/>
    <property type="match status" value="1"/>
</dbReference>
<dbReference type="Proteomes" id="UP000663671">
    <property type="component" value="Chromosome 3"/>
</dbReference>